<dbReference type="EMBL" id="GBEZ01019329">
    <property type="protein sequence ID" value="JAC67214.1"/>
    <property type="molecule type" value="Transcribed_RNA"/>
</dbReference>
<name>A0A061R8Y8_9CHLO</name>
<dbReference type="SUPFAM" id="SSF55136">
    <property type="entry name" value="Probable bacterial effector-binding domain"/>
    <property type="match status" value="1"/>
</dbReference>
<dbReference type="PANTHER" id="PTHR11220:SF58">
    <property type="entry name" value="SOUL HEME-BINDING FAMILY PROTEIN"/>
    <property type="match status" value="1"/>
</dbReference>
<dbReference type="InterPro" id="IPR006917">
    <property type="entry name" value="SOUL_heme-bd"/>
</dbReference>
<accession>A0A061R8Y8</accession>
<dbReference type="PANTHER" id="PTHR11220">
    <property type="entry name" value="HEME-BINDING PROTEIN-RELATED"/>
    <property type="match status" value="1"/>
</dbReference>
<comment type="similarity">
    <text evidence="1">Belongs to the HEBP family.</text>
</comment>
<sequence>MGQIFGKIDVEVPKHEVLPKPEGATGKYDLRKYPSQVAAETAYDTGKGDRDSFMRLAKYIGVFGKPENEQKDGEGGSKIAMTAPVVSQPVSMTSPVVTTETGQDTTTASGEQGKVMQFLLPSKFTMENAPEPANPLVKLREMPERVLAVHSYSGYVNEGNSESKKQALLAELENDKITVVGKPFLQRYNPPFTLGPFRRNEVAVEVRL</sequence>
<protein>
    <submittedName>
        <fullName evidence="2">Heme-binding-like protein chloroplastic-like</fullName>
    </submittedName>
</protein>
<dbReference type="InterPro" id="IPR011256">
    <property type="entry name" value="Reg_factor_effector_dom_sf"/>
</dbReference>
<evidence type="ECO:0000313" key="2">
    <source>
        <dbReference type="EMBL" id="JAC67214.1"/>
    </source>
</evidence>
<dbReference type="AlphaFoldDB" id="A0A061R8Y8"/>
<reference evidence="2" key="1">
    <citation type="submission" date="2014-05" db="EMBL/GenBank/DDBJ databases">
        <title>The transcriptome of the halophilic microalga Tetraselmis sp. GSL018 isolated from the Great Salt Lake, Utah.</title>
        <authorList>
            <person name="Jinkerson R.E."/>
            <person name="D'Adamo S."/>
            <person name="Posewitz M.C."/>
        </authorList>
    </citation>
    <scope>NUCLEOTIDE SEQUENCE</scope>
    <source>
        <strain evidence="2">GSL018</strain>
    </source>
</reference>
<dbReference type="Gene3D" id="3.20.80.10">
    <property type="entry name" value="Regulatory factor, effector binding domain"/>
    <property type="match status" value="1"/>
</dbReference>
<organism evidence="2">
    <name type="scientific">Tetraselmis sp. GSL018</name>
    <dbReference type="NCBI Taxonomy" id="582737"/>
    <lineage>
        <taxon>Eukaryota</taxon>
        <taxon>Viridiplantae</taxon>
        <taxon>Chlorophyta</taxon>
        <taxon>core chlorophytes</taxon>
        <taxon>Chlorodendrophyceae</taxon>
        <taxon>Chlorodendrales</taxon>
        <taxon>Chlorodendraceae</taxon>
        <taxon>Tetraselmis</taxon>
    </lineage>
</organism>
<evidence type="ECO:0000256" key="1">
    <source>
        <dbReference type="ARBA" id="ARBA00009817"/>
    </source>
</evidence>
<dbReference type="Pfam" id="PF04832">
    <property type="entry name" value="SOUL"/>
    <property type="match status" value="1"/>
</dbReference>
<proteinExistence type="inferred from homology"/>
<gene>
    <name evidence="2" type="ORF">TSPGSL018_11703</name>
</gene>